<dbReference type="OrthoDB" id="421038at2759"/>
<keyword evidence="6 10" id="KW-0732">Signal</keyword>
<dbReference type="InterPro" id="IPR004886">
    <property type="entry name" value="Glucanosyltransferase"/>
</dbReference>
<evidence type="ECO:0000256" key="9">
    <source>
        <dbReference type="ARBA" id="ARBA00023288"/>
    </source>
</evidence>
<evidence type="ECO:0000256" key="4">
    <source>
        <dbReference type="ARBA" id="ARBA00022622"/>
    </source>
</evidence>
<evidence type="ECO:0000256" key="3">
    <source>
        <dbReference type="ARBA" id="ARBA00007528"/>
    </source>
</evidence>
<dbReference type="VEuPathDB" id="FungiDB:SJAG_04483"/>
<feature type="chain" id="PRO_5005123654" description="1,3-beta-glucanosyltransferase" evidence="10">
    <location>
        <begin position="21"/>
        <end position="459"/>
    </location>
</feature>
<evidence type="ECO:0000256" key="1">
    <source>
        <dbReference type="ARBA" id="ARBA00004196"/>
    </source>
</evidence>
<evidence type="ECO:0000256" key="5">
    <source>
        <dbReference type="ARBA" id="ARBA00022679"/>
    </source>
</evidence>
<organism evidence="11 13">
    <name type="scientific">Schizosaccharomyces japonicus (strain yFS275 / FY16936)</name>
    <name type="common">Fission yeast</name>
    <dbReference type="NCBI Taxonomy" id="402676"/>
    <lineage>
        <taxon>Eukaryota</taxon>
        <taxon>Fungi</taxon>
        <taxon>Dikarya</taxon>
        <taxon>Ascomycota</taxon>
        <taxon>Taphrinomycotina</taxon>
        <taxon>Schizosaccharomycetes</taxon>
        <taxon>Schizosaccharomycetales</taxon>
        <taxon>Schizosaccharomycetaceae</taxon>
        <taxon>Schizosaccharomyces</taxon>
    </lineage>
</organism>
<evidence type="ECO:0000313" key="11">
    <source>
        <dbReference type="EMBL" id="EEB09287.1"/>
    </source>
</evidence>
<dbReference type="EC" id="2.4.1.-" evidence="10"/>
<comment type="similarity">
    <text evidence="3 10">Belongs to the glycosyl hydrolase 72 family.</text>
</comment>
<dbReference type="OMA" id="GVNDYSW"/>
<dbReference type="PANTHER" id="PTHR31468:SF5">
    <property type="entry name" value="1,3-BETA-GLUCANOSYLTRANSFERASE GAS5"/>
    <property type="match status" value="1"/>
</dbReference>
<proteinExistence type="inferred from homology"/>
<dbReference type="GO" id="GO:0098552">
    <property type="term" value="C:side of membrane"/>
    <property type="evidence" value="ECO:0007669"/>
    <property type="project" value="UniProtKB-KW"/>
</dbReference>
<gene>
    <name evidence="12" type="primary">gas4</name>
    <name evidence="11" type="ORF">SJAG_04483</name>
</gene>
<dbReference type="GO" id="GO:0042124">
    <property type="term" value="F:1,3-beta-glucanosyltransferase activity"/>
    <property type="evidence" value="ECO:0000318"/>
    <property type="project" value="GO_Central"/>
</dbReference>
<evidence type="ECO:0000256" key="10">
    <source>
        <dbReference type="RuleBase" id="RU361209"/>
    </source>
</evidence>
<keyword evidence="7 10" id="KW-0472">Membrane</keyword>
<evidence type="ECO:0000256" key="6">
    <source>
        <dbReference type="ARBA" id="ARBA00022729"/>
    </source>
</evidence>
<evidence type="ECO:0000256" key="8">
    <source>
        <dbReference type="ARBA" id="ARBA00023180"/>
    </source>
</evidence>
<accession>B6K6Y3</accession>
<reference evidence="11 13" key="1">
    <citation type="journal article" date="2011" name="Science">
        <title>Comparative functional genomics of the fission yeasts.</title>
        <authorList>
            <person name="Rhind N."/>
            <person name="Chen Z."/>
            <person name="Yassour M."/>
            <person name="Thompson D.A."/>
            <person name="Haas B.J."/>
            <person name="Habib N."/>
            <person name="Wapinski I."/>
            <person name="Roy S."/>
            <person name="Lin M.F."/>
            <person name="Heiman D.I."/>
            <person name="Young S.K."/>
            <person name="Furuya K."/>
            <person name="Guo Y."/>
            <person name="Pidoux A."/>
            <person name="Chen H.M."/>
            <person name="Robbertse B."/>
            <person name="Goldberg J.M."/>
            <person name="Aoki K."/>
            <person name="Bayne E.H."/>
            <person name="Berlin A.M."/>
            <person name="Desjardins C.A."/>
            <person name="Dobbs E."/>
            <person name="Dukaj L."/>
            <person name="Fan L."/>
            <person name="FitzGerald M.G."/>
            <person name="French C."/>
            <person name="Gujja S."/>
            <person name="Hansen K."/>
            <person name="Keifenheim D."/>
            <person name="Levin J.Z."/>
            <person name="Mosher R.A."/>
            <person name="Mueller C.A."/>
            <person name="Pfiffner J."/>
            <person name="Priest M."/>
            <person name="Russ C."/>
            <person name="Smialowska A."/>
            <person name="Swoboda P."/>
            <person name="Sykes S.M."/>
            <person name="Vaughn M."/>
            <person name="Vengrova S."/>
            <person name="Yoder R."/>
            <person name="Zeng Q."/>
            <person name="Allshire R."/>
            <person name="Baulcombe D."/>
            <person name="Birren B.W."/>
            <person name="Brown W."/>
            <person name="Ekwall K."/>
            <person name="Kellis M."/>
            <person name="Leatherwood J."/>
            <person name="Levin H."/>
            <person name="Margalit H."/>
            <person name="Martienssen R."/>
            <person name="Nieduszynski C.A."/>
            <person name="Spatafora J.W."/>
            <person name="Friedman N."/>
            <person name="Dalgaard J.Z."/>
            <person name="Baumann P."/>
            <person name="Niki H."/>
            <person name="Regev A."/>
            <person name="Nusbaum C."/>
        </authorList>
    </citation>
    <scope>NUCLEOTIDE SEQUENCE [LARGE SCALE GENOMIC DNA]</scope>
    <source>
        <strain evidence="13">yFS275 / FY16936</strain>
    </source>
</reference>
<dbReference type="GO" id="GO:0031321">
    <property type="term" value="P:ascospore-type prospore assembly"/>
    <property type="evidence" value="ECO:0000318"/>
    <property type="project" value="GO_Central"/>
</dbReference>
<comment type="function">
    <text evidence="10">Splits internally a 1,3-beta-glucan molecule and transfers the newly generated reducing end (the donor) to the non-reducing end of another 1,3-beta-glucan molecule (the acceptor) forming a 1,3-beta linkage, resulting in the elongation of 1,3-beta-glucan chains in the cell wall.</text>
</comment>
<comment type="subcellular location">
    <subcellularLocation>
        <location evidence="1">Cell envelope</location>
    </subcellularLocation>
    <subcellularLocation>
        <location evidence="10">Cell membrane</location>
        <topology evidence="10">Lipid-anchor</topology>
        <topology evidence="10">GPI-anchor</topology>
    </subcellularLocation>
    <subcellularLocation>
        <location evidence="2">Membrane</location>
        <topology evidence="2">Lipid-anchor</topology>
        <topology evidence="2">GPI-anchor</topology>
    </subcellularLocation>
</comment>
<name>B6K6Y3_SCHJY</name>
<keyword evidence="9 10" id="KW-0449">Lipoprotein</keyword>
<feature type="signal peptide" evidence="10">
    <location>
        <begin position="1"/>
        <end position="20"/>
    </location>
</feature>
<dbReference type="PANTHER" id="PTHR31468">
    <property type="entry name" value="1,3-BETA-GLUCANOSYLTRANSFERASE GAS1"/>
    <property type="match status" value="1"/>
</dbReference>
<dbReference type="GO" id="GO:0071970">
    <property type="term" value="P:fungal-type cell wall (1-&gt;3)-beta-D-glucan biosynthetic process"/>
    <property type="evidence" value="ECO:0000318"/>
    <property type="project" value="GO_Central"/>
</dbReference>
<dbReference type="HOGENOM" id="CLU_021855_1_0_1"/>
<protein>
    <recommendedName>
        <fullName evidence="10">1,3-beta-glucanosyltransferase</fullName>
        <ecNumber evidence="10">2.4.1.-</ecNumber>
    </recommendedName>
</protein>
<dbReference type="EMBL" id="KE651168">
    <property type="protein sequence ID" value="EEB09287.1"/>
    <property type="molecule type" value="Genomic_DNA"/>
</dbReference>
<evidence type="ECO:0000313" key="12">
    <source>
        <dbReference type="JaponicusDB" id="SJAG_04483"/>
    </source>
</evidence>
<dbReference type="Pfam" id="PF03198">
    <property type="entry name" value="Glyco_hydro_72"/>
    <property type="match status" value="1"/>
</dbReference>
<dbReference type="GO" id="GO:0034412">
    <property type="term" value="P:ascospore wall beta-glucan biosynthetic process"/>
    <property type="evidence" value="ECO:0000318"/>
    <property type="project" value="GO_Central"/>
</dbReference>
<dbReference type="eggNOG" id="ENOG502QRZZ">
    <property type="taxonomic scope" value="Eukaryota"/>
</dbReference>
<keyword evidence="5 10" id="KW-0808">Transferase</keyword>
<dbReference type="GO" id="GO:0005628">
    <property type="term" value="C:prospore membrane"/>
    <property type="evidence" value="ECO:0007669"/>
    <property type="project" value="EnsemblFungi"/>
</dbReference>
<evidence type="ECO:0000256" key="2">
    <source>
        <dbReference type="ARBA" id="ARBA00004589"/>
    </source>
</evidence>
<dbReference type="JaponicusDB" id="SJAG_04483">
    <property type="gene designation" value="gas4"/>
</dbReference>
<keyword evidence="13" id="KW-1185">Reference proteome</keyword>
<dbReference type="Proteomes" id="UP000001744">
    <property type="component" value="Unassembled WGS sequence"/>
</dbReference>
<evidence type="ECO:0000256" key="7">
    <source>
        <dbReference type="ARBA" id="ARBA00023136"/>
    </source>
</evidence>
<evidence type="ECO:0000313" key="13">
    <source>
        <dbReference type="Proteomes" id="UP000001744"/>
    </source>
</evidence>
<dbReference type="GeneID" id="7051843"/>
<keyword evidence="8" id="KW-0325">Glycoprotein</keyword>
<dbReference type="STRING" id="402676.B6K6Y3"/>
<dbReference type="SUPFAM" id="SSF51445">
    <property type="entry name" value="(Trans)glycosidases"/>
    <property type="match status" value="1"/>
</dbReference>
<sequence>MLIRALLFLAGLSAPLVAQAKVNPIIVKGNAFFDSVTNERFFIRGVDYQPGGSSSLIDPLAAESCVKDIKVFKDLGINTIRVYQVDNSADHDYCMKALDDAGIYLLLDLNTFRHSISRSEPALSYNHVYLQHLFATVDVFKKYDNVLGFFSGNEVVNDEDTTAITWVKAATRDVKAYIKANSKRQIPVGYSAADVAENRLELAHYFNCGEDNERADFYAFNMYEWCGYSSLLISGYQDRVREFANYSIPLFLSEYGCNAVEINEDMTPNRPFTEVEAIYSPPMTDVFSGGLVYEYTAESNNYGLVVINKDGERQYSRNYYTLRKQFKKYGQASNGKKYLENGKPSVCPPNSTNFTSWAVLPEMPEKAKVYFKKGAGRPLGIEGPTNMWSVFQWGEEEGEVPKGKSKPTPVLVNTTHDDESHVSSVSASVDATSDGEQLRVSTLKVLITTTLPLLLLWLF</sequence>
<dbReference type="GO" id="GO:0005886">
    <property type="term" value="C:plasma membrane"/>
    <property type="evidence" value="ECO:0007669"/>
    <property type="project" value="UniProtKB-SubCell"/>
</dbReference>
<dbReference type="InterPro" id="IPR017853">
    <property type="entry name" value="GH"/>
</dbReference>
<keyword evidence="4 10" id="KW-0336">GPI-anchor</keyword>
<dbReference type="RefSeq" id="XP_002175580.1">
    <property type="nucleotide sequence ID" value="XM_002175544.1"/>
</dbReference>
<dbReference type="Gene3D" id="3.20.20.80">
    <property type="entry name" value="Glycosidases"/>
    <property type="match status" value="1"/>
</dbReference>
<dbReference type="AlphaFoldDB" id="B6K6Y3"/>